<evidence type="ECO:0008006" key="8">
    <source>
        <dbReference type="Google" id="ProtNLM"/>
    </source>
</evidence>
<evidence type="ECO:0000259" key="6">
    <source>
        <dbReference type="Pfam" id="PF18052"/>
    </source>
</evidence>
<sequence>MEKRGPHGFLSVQRAMPVFPHKHSIYSILTKKWRKELCSTLLRESSGNWATKHSNEILLIWGVKDEIRKFTETVSTISAVLLDAEAKQHNNEVKVWLERLKDAMFDADDLLDDISTEALRREVMTRNNKKAKEVRIFFSTSNQLAYGLQMGHKVKAMRERLVAIKADREFHLEERYEDRQVRYKAREQTHSVVRADDVIGREDDKKAIVGSLLNPNVKEDVSVLPIVGIGGLGKTTLAQLVFNDEEINKHFEKKLWVCVSDNFDEKIIVEKILECATKNKPAENLQMNTLANDLHKEVNGKRYLLVLDDVWNEDLEKWRKLKDLLMGGASGSRILVTTRSIKVAQITQYCSTALVKGFR</sequence>
<dbReference type="AlphaFoldDB" id="A0A2N9I795"/>
<dbReference type="FunFam" id="3.40.50.300:FF:001091">
    <property type="entry name" value="Probable disease resistance protein At1g61300"/>
    <property type="match status" value="1"/>
</dbReference>
<dbReference type="EMBL" id="OIVN01004957">
    <property type="protein sequence ID" value="SPD20155.1"/>
    <property type="molecule type" value="Genomic_DNA"/>
</dbReference>
<dbReference type="GO" id="GO:0006952">
    <property type="term" value="P:defense response"/>
    <property type="evidence" value="ECO:0007669"/>
    <property type="project" value="UniProtKB-KW"/>
</dbReference>
<gene>
    <name evidence="7" type="ORF">FSB_LOCUS48037</name>
</gene>
<protein>
    <recommendedName>
        <fullName evidence="8">NB-ARC domain-containing protein</fullName>
    </recommendedName>
</protein>
<dbReference type="GO" id="GO:0005524">
    <property type="term" value="F:ATP binding"/>
    <property type="evidence" value="ECO:0007669"/>
    <property type="project" value="UniProtKB-KW"/>
</dbReference>
<dbReference type="PANTHER" id="PTHR36766:SF38">
    <property type="entry name" value="DISEASE RESISTANCE PROTEIN RGA3"/>
    <property type="match status" value="1"/>
</dbReference>
<accession>A0A2N9I795</accession>
<feature type="domain" description="Disease resistance N-terminal" evidence="6">
    <location>
        <begin position="51"/>
        <end position="128"/>
    </location>
</feature>
<dbReference type="Pfam" id="PF18052">
    <property type="entry name" value="Rx_N"/>
    <property type="match status" value="1"/>
</dbReference>
<evidence type="ECO:0000313" key="7">
    <source>
        <dbReference type="EMBL" id="SPD20155.1"/>
    </source>
</evidence>
<dbReference type="InterPro" id="IPR041118">
    <property type="entry name" value="Rx_N"/>
</dbReference>
<reference evidence="7" key="1">
    <citation type="submission" date="2018-02" db="EMBL/GenBank/DDBJ databases">
        <authorList>
            <person name="Cohen D.B."/>
            <person name="Kent A.D."/>
        </authorList>
    </citation>
    <scope>NUCLEOTIDE SEQUENCE</scope>
</reference>
<evidence type="ECO:0000259" key="5">
    <source>
        <dbReference type="Pfam" id="PF00931"/>
    </source>
</evidence>
<dbReference type="SUPFAM" id="SSF52540">
    <property type="entry name" value="P-loop containing nucleoside triphosphate hydrolases"/>
    <property type="match status" value="1"/>
</dbReference>
<evidence type="ECO:0000256" key="2">
    <source>
        <dbReference type="ARBA" id="ARBA00022741"/>
    </source>
</evidence>
<dbReference type="PRINTS" id="PR00364">
    <property type="entry name" value="DISEASERSIST"/>
</dbReference>
<proteinExistence type="predicted"/>
<keyword evidence="4" id="KW-0067">ATP-binding</keyword>
<keyword evidence="3" id="KW-0611">Plant defense</keyword>
<organism evidence="7">
    <name type="scientific">Fagus sylvatica</name>
    <name type="common">Beechnut</name>
    <dbReference type="NCBI Taxonomy" id="28930"/>
    <lineage>
        <taxon>Eukaryota</taxon>
        <taxon>Viridiplantae</taxon>
        <taxon>Streptophyta</taxon>
        <taxon>Embryophyta</taxon>
        <taxon>Tracheophyta</taxon>
        <taxon>Spermatophyta</taxon>
        <taxon>Magnoliopsida</taxon>
        <taxon>eudicotyledons</taxon>
        <taxon>Gunneridae</taxon>
        <taxon>Pentapetalae</taxon>
        <taxon>rosids</taxon>
        <taxon>fabids</taxon>
        <taxon>Fagales</taxon>
        <taxon>Fagaceae</taxon>
        <taxon>Fagus</taxon>
    </lineage>
</organism>
<feature type="domain" description="NB-ARC" evidence="5">
    <location>
        <begin position="202"/>
        <end position="349"/>
    </location>
</feature>
<evidence type="ECO:0000256" key="3">
    <source>
        <dbReference type="ARBA" id="ARBA00022821"/>
    </source>
</evidence>
<dbReference type="Gene3D" id="3.40.50.300">
    <property type="entry name" value="P-loop containing nucleotide triphosphate hydrolases"/>
    <property type="match status" value="1"/>
</dbReference>
<dbReference type="InterPro" id="IPR027417">
    <property type="entry name" value="P-loop_NTPase"/>
</dbReference>
<dbReference type="PANTHER" id="PTHR36766">
    <property type="entry name" value="PLANT BROAD-SPECTRUM MILDEW RESISTANCE PROTEIN RPW8"/>
    <property type="match status" value="1"/>
</dbReference>
<evidence type="ECO:0000256" key="1">
    <source>
        <dbReference type="ARBA" id="ARBA00022737"/>
    </source>
</evidence>
<evidence type="ECO:0000256" key="4">
    <source>
        <dbReference type="ARBA" id="ARBA00022840"/>
    </source>
</evidence>
<dbReference type="GO" id="GO:0043531">
    <property type="term" value="F:ADP binding"/>
    <property type="evidence" value="ECO:0007669"/>
    <property type="project" value="InterPro"/>
</dbReference>
<dbReference type="Gene3D" id="1.20.5.4130">
    <property type="match status" value="1"/>
</dbReference>
<name>A0A2N9I795_FAGSY</name>
<keyword evidence="2" id="KW-0547">Nucleotide-binding</keyword>
<dbReference type="InterPro" id="IPR002182">
    <property type="entry name" value="NB-ARC"/>
</dbReference>
<keyword evidence="1" id="KW-0677">Repeat</keyword>
<dbReference type="Pfam" id="PF00931">
    <property type="entry name" value="NB-ARC"/>
    <property type="match status" value="1"/>
</dbReference>